<name>A0A1I5DAG4_9FIRM</name>
<proteinExistence type="inferred from homology"/>
<evidence type="ECO:0000256" key="2">
    <source>
        <dbReference type="ARBA" id="ARBA00022448"/>
    </source>
</evidence>
<dbReference type="PROSITE" id="PS50928">
    <property type="entry name" value="ABC_TM1"/>
    <property type="match status" value="1"/>
</dbReference>
<feature type="transmembrane region" description="Helical" evidence="7">
    <location>
        <begin position="202"/>
        <end position="226"/>
    </location>
</feature>
<reference evidence="9 10" key="1">
    <citation type="submission" date="2016-10" db="EMBL/GenBank/DDBJ databases">
        <authorList>
            <person name="de Groot N.N."/>
        </authorList>
    </citation>
    <scope>NUCLEOTIDE SEQUENCE [LARGE SCALE GENOMIC DNA]</scope>
    <source>
        <strain evidence="9 10">DSM 1283</strain>
    </source>
</reference>
<dbReference type="RefSeq" id="WP_091684727.1">
    <property type="nucleotide sequence ID" value="NZ_BAABFM010000026.1"/>
</dbReference>
<gene>
    <name evidence="9" type="ORF">SAMN04489757_10572</name>
</gene>
<evidence type="ECO:0000256" key="6">
    <source>
        <dbReference type="ARBA" id="ARBA00023136"/>
    </source>
</evidence>
<feature type="transmembrane region" description="Helical" evidence="7">
    <location>
        <begin position="156"/>
        <end position="181"/>
    </location>
</feature>
<feature type="transmembrane region" description="Helical" evidence="7">
    <location>
        <begin position="77"/>
        <end position="97"/>
    </location>
</feature>
<feature type="transmembrane region" description="Helical" evidence="7">
    <location>
        <begin position="7"/>
        <end position="25"/>
    </location>
</feature>
<evidence type="ECO:0000256" key="3">
    <source>
        <dbReference type="ARBA" id="ARBA00022475"/>
    </source>
</evidence>
<dbReference type="AlphaFoldDB" id="A0A1I5DAG4"/>
<dbReference type="SUPFAM" id="SSF161098">
    <property type="entry name" value="MetI-like"/>
    <property type="match status" value="1"/>
</dbReference>
<keyword evidence="3" id="KW-1003">Cell membrane</keyword>
<comment type="similarity">
    <text evidence="7">Belongs to the binding-protein-dependent transport system permease family.</text>
</comment>
<evidence type="ECO:0000256" key="4">
    <source>
        <dbReference type="ARBA" id="ARBA00022692"/>
    </source>
</evidence>
<dbReference type="STRING" id="1527.SAMN04489757_10572"/>
<feature type="transmembrane region" description="Helical" evidence="7">
    <location>
        <begin position="109"/>
        <end position="129"/>
    </location>
</feature>
<keyword evidence="4 7" id="KW-0812">Transmembrane</keyword>
<dbReference type="CDD" id="cd06261">
    <property type="entry name" value="TM_PBP2"/>
    <property type="match status" value="1"/>
</dbReference>
<evidence type="ECO:0000256" key="7">
    <source>
        <dbReference type="RuleBase" id="RU363032"/>
    </source>
</evidence>
<dbReference type="Pfam" id="PF00528">
    <property type="entry name" value="BPD_transp_1"/>
    <property type="match status" value="1"/>
</dbReference>
<keyword evidence="10" id="KW-1185">Reference proteome</keyword>
<organism evidence="9 10">
    <name type="scientific">Anaerocolumna aminovalerica</name>
    <dbReference type="NCBI Taxonomy" id="1527"/>
    <lineage>
        <taxon>Bacteria</taxon>
        <taxon>Bacillati</taxon>
        <taxon>Bacillota</taxon>
        <taxon>Clostridia</taxon>
        <taxon>Lachnospirales</taxon>
        <taxon>Lachnospiraceae</taxon>
        <taxon>Anaerocolumna</taxon>
    </lineage>
</organism>
<dbReference type="InterPro" id="IPR000515">
    <property type="entry name" value="MetI-like"/>
</dbReference>
<dbReference type="InterPro" id="IPR035906">
    <property type="entry name" value="MetI-like_sf"/>
</dbReference>
<dbReference type="EMBL" id="FOWD01000005">
    <property type="protein sequence ID" value="SFN95801.1"/>
    <property type="molecule type" value="Genomic_DNA"/>
</dbReference>
<evidence type="ECO:0000313" key="9">
    <source>
        <dbReference type="EMBL" id="SFN95801.1"/>
    </source>
</evidence>
<sequence length="293" mass="33078">MLYKKKLPLFIFLVPGLLLMVLFLYKPFIENIINSFYDMTSVVKMPGQEWKFIGLENYKRLFQDTKVRTAILNSFKMMILSVVFQVGIAFLLAVLVSRINKGQHIFRTVYFFPIVISASAIGLLFKLFYNYNGGMLNQIMIALGKEPINWLSTSKAFSMISIPIIWSYVGFYFVIILTGLNAISDELYEAASIDGCSNFKQVFYITIPMVRGVMCSCITLAVTGALKVFDLPWVIVPKGAPQGVTHFLGTYMYEQTFTISNIDYGSTIAFVIVIFGVIVSKIVSVLIKPDKNL</sequence>
<dbReference type="Gene3D" id="1.10.3720.10">
    <property type="entry name" value="MetI-like"/>
    <property type="match status" value="1"/>
</dbReference>
<dbReference type="GO" id="GO:0005886">
    <property type="term" value="C:plasma membrane"/>
    <property type="evidence" value="ECO:0007669"/>
    <property type="project" value="UniProtKB-SubCell"/>
</dbReference>
<keyword evidence="6 7" id="KW-0472">Membrane</keyword>
<accession>A0A1I5DAG4</accession>
<dbReference type="PANTHER" id="PTHR30193">
    <property type="entry name" value="ABC TRANSPORTER PERMEASE PROTEIN"/>
    <property type="match status" value="1"/>
</dbReference>
<comment type="subcellular location">
    <subcellularLocation>
        <location evidence="1 7">Cell membrane</location>
        <topology evidence="1 7">Multi-pass membrane protein</topology>
    </subcellularLocation>
</comment>
<dbReference type="PANTHER" id="PTHR30193:SF37">
    <property type="entry name" value="INNER MEMBRANE ABC TRANSPORTER PERMEASE PROTEIN YCJO"/>
    <property type="match status" value="1"/>
</dbReference>
<dbReference type="InterPro" id="IPR051393">
    <property type="entry name" value="ABC_transporter_permease"/>
</dbReference>
<dbReference type="Proteomes" id="UP000198806">
    <property type="component" value="Unassembled WGS sequence"/>
</dbReference>
<dbReference type="OrthoDB" id="9774308at2"/>
<keyword evidence="5 7" id="KW-1133">Transmembrane helix</keyword>
<evidence type="ECO:0000313" key="10">
    <source>
        <dbReference type="Proteomes" id="UP000198806"/>
    </source>
</evidence>
<evidence type="ECO:0000259" key="8">
    <source>
        <dbReference type="PROSITE" id="PS50928"/>
    </source>
</evidence>
<evidence type="ECO:0000256" key="5">
    <source>
        <dbReference type="ARBA" id="ARBA00022989"/>
    </source>
</evidence>
<feature type="domain" description="ABC transmembrane type-1" evidence="8">
    <location>
        <begin position="71"/>
        <end position="283"/>
    </location>
</feature>
<keyword evidence="2 7" id="KW-0813">Transport</keyword>
<protein>
    <submittedName>
        <fullName evidence="9">Carbohydrate ABC transporter membrane protein 1, CUT1 family</fullName>
    </submittedName>
</protein>
<evidence type="ECO:0000256" key="1">
    <source>
        <dbReference type="ARBA" id="ARBA00004651"/>
    </source>
</evidence>
<feature type="transmembrane region" description="Helical" evidence="7">
    <location>
        <begin position="267"/>
        <end position="287"/>
    </location>
</feature>
<dbReference type="GO" id="GO:0055085">
    <property type="term" value="P:transmembrane transport"/>
    <property type="evidence" value="ECO:0007669"/>
    <property type="project" value="InterPro"/>
</dbReference>